<reference evidence="1 2" key="1">
    <citation type="submission" date="2021-06" db="EMBL/GenBank/DDBJ databases">
        <authorList>
            <person name="Sun Q."/>
            <person name="Li D."/>
        </authorList>
    </citation>
    <scope>NUCLEOTIDE SEQUENCE [LARGE SCALE GENOMIC DNA]</scope>
    <source>
        <strain evidence="1 2">MSJ-11</strain>
    </source>
</reference>
<proteinExistence type="predicted"/>
<sequence length="69" mass="7936">MLIVYAIELVSGAMVSSNFFSLKYSIIPDIQGIRKPIIKLNNNISTPKVIFHILCKVIKYNTEEKNNFY</sequence>
<gene>
    <name evidence="1" type="ORF">KQI86_02695</name>
</gene>
<evidence type="ECO:0000313" key="1">
    <source>
        <dbReference type="EMBL" id="MBU5483219.1"/>
    </source>
</evidence>
<protein>
    <submittedName>
        <fullName evidence="1">Uncharacterized protein</fullName>
    </submittedName>
</protein>
<organism evidence="1 2">
    <name type="scientific">Clostridium mobile</name>
    <dbReference type="NCBI Taxonomy" id="2841512"/>
    <lineage>
        <taxon>Bacteria</taxon>
        <taxon>Bacillati</taxon>
        <taxon>Bacillota</taxon>
        <taxon>Clostridia</taxon>
        <taxon>Eubacteriales</taxon>
        <taxon>Clostridiaceae</taxon>
        <taxon>Clostridium</taxon>
    </lineage>
</organism>
<comment type="caution">
    <text evidence="1">The sequence shown here is derived from an EMBL/GenBank/DDBJ whole genome shotgun (WGS) entry which is preliminary data.</text>
</comment>
<name>A0ABS6EFP1_9CLOT</name>
<dbReference type="EMBL" id="JAHLQF010000001">
    <property type="protein sequence ID" value="MBU5483219.1"/>
    <property type="molecule type" value="Genomic_DNA"/>
</dbReference>
<evidence type="ECO:0000313" key="2">
    <source>
        <dbReference type="Proteomes" id="UP000726170"/>
    </source>
</evidence>
<keyword evidence="2" id="KW-1185">Reference proteome</keyword>
<dbReference type="Proteomes" id="UP000726170">
    <property type="component" value="Unassembled WGS sequence"/>
</dbReference>
<accession>A0ABS6EFP1</accession>
<dbReference type="RefSeq" id="WP_216437616.1">
    <property type="nucleotide sequence ID" value="NZ_JAHLQF010000001.1"/>
</dbReference>